<keyword evidence="4" id="KW-0576">Peroxisome</keyword>
<protein>
    <submittedName>
        <fullName evidence="5">Luciferin 4-monooxygenase</fullName>
    </submittedName>
</protein>
<dbReference type="GO" id="GO:0016405">
    <property type="term" value="F:CoA-ligase activity"/>
    <property type="evidence" value="ECO:0007669"/>
    <property type="project" value="TreeGrafter"/>
</dbReference>
<dbReference type="STRING" id="278856.A0A212EHJ8"/>
<dbReference type="Gene3D" id="3.40.50.12780">
    <property type="entry name" value="N-terminal domain of ligase-like"/>
    <property type="match status" value="1"/>
</dbReference>
<dbReference type="AlphaFoldDB" id="A0A212EHJ8"/>
<evidence type="ECO:0000256" key="2">
    <source>
        <dbReference type="ARBA" id="ARBA00006432"/>
    </source>
</evidence>
<dbReference type="PANTHER" id="PTHR24096">
    <property type="entry name" value="LONG-CHAIN-FATTY-ACID--COA LIGASE"/>
    <property type="match status" value="1"/>
</dbReference>
<dbReference type="GO" id="GO:0005777">
    <property type="term" value="C:peroxisome"/>
    <property type="evidence" value="ECO:0007669"/>
    <property type="project" value="UniProtKB-SubCell"/>
</dbReference>
<dbReference type="InterPro" id="IPR045851">
    <property type="entry name" value="AMP-bd_C_sf"/>
</dbReference>
<dbReference type="Gene3D" id="3.30.300.30">
    <property type="match status" value="1"/>
</dbReference>
<dbReference type="PANTHER" id="PTHR24096:SF149">
    <property type="entry name" value="AMP-BINDING DOMAIN-CONTAINING PROTEIN-RELATED"/>
    <property type="match status" value="1"/>
</dbReference>
<organism evidence="5 6">
    <name type="scientific">Danaus plexippus plexippus</name>
    <dbReference type="NCBI Taxonomy" id="278856"/>
    <lineage>
        <taxon>Eukaryota</taxon>
        <taxon>Metazoa</taxon>
        <taxon>Ecdysozoa</taxon>
        <taxon>Arthropoda</taxon>
        <taxon>Hexapoda</taxon>
        <taxon>Insecta</taxon>
        <taxon>Pterygota</taxon>
        <taxon>Neoptera</taxon>
        <taxon>Endopterygota</taxon>
        <taxon>Lepidoptera</taxon>
        <taxon>Glossata</taxon>
        <taxon>Ditrysia</taxon>
        <taxon>Papilionoidea</taxon>
        <taxon>Nymphalidae</taxon>
        <taxon>Danainae</taxon>
        <taxon>Danaini</taxon>
        <taxon>Danaina</taxon>
        <taxon>Danaus</taxon>
        <taxon>Danaus</taxon>
    </lineage>
</organism>
<evidence type="ECO:0000256" key="4">
    <source>
        <dbReference type="ARBA" id="ARBA00023140"/>
    </source>
</evidence>
<dbReference type="SUPFAM" id="SSF56801">
    <property type="entry name" value="Acetyl-CoA synthetase-like"/>
    <property type="match status" value="1"/>
</dbReference>
<dbReference type="eggNOG" id="KOG1176">
    <property type="taxonomic scope" value="Eukaryota"/>
</dbReference>
<comment type="subcellular location">
    <subcellularLocation>
        <location evidence="1">Peroxisome</location>
    </subcellularLocation>
</comment>
<proteinExistence type="inferred from homology"/>
<dbReference type="PROSITE" id="PS00455">
    <property type="entry name" value="AMP_BINDING"/>
    <property type="match status" value="1"/>
</dbReference>
<dbReference type="KEGG" id="dpl:KGM_203788"/>
<evidence type="ECO:0000256" key="3">
    <source>
        <dbReference type="ARBA" id="ARBA00022598"/>
    </source>
</evidence>
<reference evidence="5 6" key="1">
    <citation type="journal article" date="2011" name="Cell">
        <title>The monarch butterfly genome yields insights into long-distance migration.</title>
        <authorList>
            <person name="Zhan S."/>
            <person name="Merlin C."/>
            <person name="Boore J.L."/>
            <person name="Reppert S.M."/>
        </authorList>
    </citation>
    <scope>NUCLEOTIDE SEQUENCE [LARGE SCALE GENOMIC DNA]</scope>
    <source>
        <strain evidence="5">F-2</strain>
    </source>
</reference>
<dbReference type="FunFam" id="3.30.300.30:FF:000007">
    <property type="entry name" value="4-coumarate--CoA ligase 2"/>
    <property type="match status" value="1"/>
</dbReference>
<keyword evidence="3" id="KW-0436">Ligase</keyword>
<dbReference type="InterPro" id="IPR000873">
    <property type="entry name" value="AMP-dep_synth/lig_dom"/>
</dbReference>
<evidence type="ECO:0000313" key="5">
    <source>
        <dbReference type="EMBL" id="OWR40957.1"/>
    </source>
</evidence>
<accession>A0A212EHJ8</accession>
<dbReference type="CDD" id="cd05911">
    <property type="entry name" value="Firefly_Luc_like"/>
    <property type="match status" value="1"/>
</dbReference>
<evidence type="ECO:0000256" key="1">
    <source>
        <dbReference type="ARBA" id="ARBA00004275"/>
    </source>
</evidence>
<dbReference type="InterPro" id="IPR020845">
    <property type="entry name" value="AMP-binding_CS"/>
</dbReference>
<dbReference type="InterPro" id="IPR025110">
    <property type="entry name" value="AMP-bd_C"/>
</dbReference>
<evidence type="ECO:0000313" key="6">
    <source>
        <dbReference type="Proteomes" id="UP000007151"/>
    </source>
</evidence>
<comment type="caution">
    <text evidence="5">The sequence shown here is derived from an EMBL/GenBank/DDBJ whole genome shotgun (WGS) entry which is preliminary data.</text>
</comment>
<dbReference type="GO" id="GO:0004497">
    <property type="term" value="F:monooxygenase activity"/>
    <property type="evidence" value="ECO:0007669"/>
    <property type="project" value="UniProtKB-KW"/>
</dbReference>
<dbReference type="InterPro" id="IPR042099">
    <property type="entry name" value="ANL_N_sf"/>
</dbReference>
<dbReference type="Proteomes" id="UP000007151">
    <property type="component" value="Unassembled WGS sequence"/>
</dbReference>
<sequence length="542" mass="60171">MYSQRIKNGIIYGDDNIPPTPNLNYGAVALEKILSHDPNGVALIDGAKGEQITFGEMARKIVNIASSLTKLGVKVGDVVAICSENRIEYLIATIAVFCCGGVVTFYNPAYTKDDLIHGLNISRPKYVFLSGEIYDTHFATMRHASIISRFILFDKIRSLHSHVLFKDLENSKIDINNYQPVKFQGQPRTAMILYSSGTTGMAKGVKLTHLNLIASSYQLRPITKNTIKFMVAPWSSTMGILCSLREILYGRTLAFLAKYEEDLFLQTIQKYKVGVLIIAPPLIVMLTKSELANKYDISSVEFIYSGGAPIDKESIEKVKQRYSNIKHVLQGYGMTEATGAITDDLEIAPKEGSVGRAALGIIIKISDPFTNKTLGPGEPGEVRIKGLTLFEGYVRKDMKNEFDEEGFYKTGDIAYYDEDGYFFIVDRIKELIKYKAWQVAPSELEGLILKHPAVKDVGVTGVPDELAGELPTAFVVKQPNSTVTEQDIIKHVANKVAPWKRLRGGVIFLNEIPKTPSGKILRRKLLSLLPKRSPLKLPASKL</sequence>
<gene>
    <name evidence="5" type="ORF">KGM_203788</name>
</gene>
<keyword evidence="6" id="KW-1185">Reference proteome</keyword>
<comment type="similarity">
    <text evidence="2">Belongs to the ATP-dependent AMP-binding enzyme family.</text>
</comment>
<dbReference type="Pfam" id="PF13193">
    <property type="entry name" value="AMP-binding_C"/>
    <property type="match status" value="1"/>
</dbReference>
<dbReference type="EMBL" id="AGBW02014874">
    <property type="protein sequence ID" value="OWR40957.1"/>
    <property type="molecule type" value="Genomic_DNA"/>
</dbReference>
<dbReference type="Pfam" id="PF00501">
    <property type="entry name" value="AMP-binding"/>
    <property type="match status" value="1"/>
</dbReference>
<name>A0A212EHJ8_DANPL</name>